<proteinExistence type="predicted"/>
<protein>
    <recommendedName>
        <fullName evidence="2">Glutaredoxin domain-containing protein</fullName>
    </recommendedName>
</protein>
<evidence type="ECO:0000313" key="1">
    <source>
        <dbReference type="EMBL" id="CAD8384891.1"/>
    </source>
</evidence>
<dbReference type="AlphaFoldDB" id="A0A7S0B886"/>
<evidence type="ECO:0008006" key="2">
    <source>
        <dbReference type="Google" id="ProtNLM"/>
    </source>
</evidence>
<dbReference type="Gene3D" id="3.40.30.10">
    <property type="entry name" value="Glutaredoxin"/>
    <property type="match status" value="1"/>
</dbReference>
<sequence length="125" mass="13862">MMSSPTKEVVMLVANVTQPPNLQMQSQVRNIFTARNVTYEEIDGSSDDKHELRDKLFGISGLKGDYPQIFFRTPDGGYTFVGNGASVCSLDEASKMVKDMPAILEQNPALKSQLFEEVFADVLPK</sequence>
<reference evidence="1" key="1">
    <citation type="submission" date="2021-01" db="EMBL/GenBank/DDBJ databases">
        <authorList>
            <person name="Corre E."/>
            <person name="Pelletier E."/>
            <person name="Niang G."/>
            <person name="Scheremetjew M."/>
            <person name="Finn R."/>
            <person name="Kale V."/>
            <person name="Holt S."/>
            <person name="Cochrane G."/>
            <person name="Meng A."/>
            <person name="Brown T."/>
            <person name="Cohen L."/>
        </authorList>
    </citation>
    <scope>NUCLEOTIDE SEQUENCE</scope>
    <source>
        <strain evidence="1">Pbaha01</strain>
    </source>
</reference>
<name>A0A7S0B886_9DINO</name>
<gene>
    <name evidence="1" type="ORF">PBAH0796_LOCUS28579</name>
</gene>
<dbReference type="EMBL" id="HBEG01046983">
    <property type="protein sequence ID" value="CAD8384891.1"/>
    <property type="molecule type" value="Transcribed_RNA"/>
</dbReference>
<organism evidence="1">
    <name type="scientific">Pyrodinium bahamense</name>
    <dbReference type="NCBI Taxonomy" id="73915"/>
    <lineage>
        <taxon>Eukaryota</taxon>
        <taxon>Sar</taxon>
        <taxon>Alveolata</taxon>
        <taxon>Dinophyceae</taxon>
        <taxon>Gonyaulacales</taxon>
        <taxon>Pyrocystaceae</taxon>
        <taxon>Pyrodinium</taxon>
    </lineage>
</organism>
<accession>A0A7S0B886</accession>